<evidence type="ECO:0000313" key="1">
    <source>
        <dbReference type="EMBL" id="MBX0298240.1"/>
    </source>
</evidence>
<dbReference type="Proteomes" id="UP001430455">
    <property type="component" value="Unassembled WGS sequence"/>
</dbReference>
<dbReference type="RefSeq" id="WP_220582816.1">
    <property type="nucleotide sequence ID" value="NZ_RKLT01000046.1"/>
</dbReference>
<proteinExistence type="predicted"/>
<sequence>MPQKESLLRLSRRGVLSSFAGTGVAAIFGGVASDYTATNVAATNQIDDIVLGSFESTLDKWQSDDEVSLSRVTRHDRPLAVSEGEYALDVTSDSTSTPTISRPITELNLATHPYFVADVVPSQIDGTNAPIDFRFRLYRPKNVLDGWSTQELVVESEPVTVPQAVPGRIYWDASDIKPELLEMGSHLEIGWYPTDRDPDSPDGAFEYRGGVVFDAIHATASVDPVGSARLSTMMRDLQFDHGTYVRTEVEDEFDTGETGTFVFDDGTAVPYRFEALAAERFLLTVAETEIKFGGGWD</sequence>
<dbReference type="EMBL" id="RKLT01000046">
    <property type="protein sequence ID" value="MBX0298240.1"/>
    <property type="molecule type" value="Genomic_DNA"/>
</dbReference>
<dbReference type="AlphaFoldDB" id="A0AAW4PLJ7"/>
<name>A0AAW4PLJ7_9EURY</name>
<dbReference type="InterPro" id="IPR006311">
    <property type="entry name" value="TAT_signal"/>
</dbReference>
<protein>
    <submittedName>
        <fullName evidence="1">Uncharacterized protein</fullName>
    </submittedName>
</protein>
<keyword evidence="2" id="KW-1185">Reference proteome</keyword>
<dbReference type="PROSITE" id="PS51318">
    <property type="entry name" value="TAT"/>
    <property type="match status" value="1"/>
</dbReference>
<evidence type="ECO:0000313" key="2">
    <source>
        <dbReference type="Proteomes" id="UP001430455"/>
    </source>
</evidence>
<accession>A0AAW4PLJ7</accession>
<gene>
    <name evidence="1" type="ORF">EGH23_25610</name>
</gene>
<reference evidence="1 2" key="1">
    <citation type="submission" date="2021-06" db="EMBL/GenBank/DDBJ databases">
        <title>Halomicroarcula sp. a new haloarchaeum isolated from saline soil.</title>
        <authorList>
            <person name="Duran-Viseras A."/>
            <person name="Sanchez-Porro C."/>
            <person name="Ventosa A."/>
        </authorList>
    </citation>
    <scope>NUCLEOTIDE SEQUENCE [LARGE SCALE GENOMIC DNA]</scope>
    <source>
        <strain evidence="1 2">F27</strain>
    </source>
</reference>
<comment type="caution">
    <text evidence="1">The sequence shown here is derived from an EMBL/GenBank/DDBJ whole genome shotgun (WGS) entry which is preliminary data.</text>
</comment>
<organism evidence="1 2">
    <name type="scientific">Haloarcula nitratireducens</name>
    <dbReference type="NCBI Taxonomy" id="2487749"/>
    <lineage>
        <taxon>Archaea</taxon>
        <taxon>Methanobacteriati</taxon>
        <taxon>Methanobacteriota</taxon>
        <taxon>Stenosarchaea group</taxon>
        <taxon>Halobacteria</taxon>
        <taxon>Halobacteriales</taxon>
        <taxon>Haloarculaceae</taxon>
        <taxon>Haloarcula</taxon>
    </lineage>
</organism>